<feature type="transmembrane region" description="Helical" evidence="7">
    <location>
        <begin position="350"/>
        <end position="371"/>
    </location>
</feature>
<comment type="similarity">
    <text evidence="2">Belongs to the multi antimicrobial extrusion (MATE) (TC 2.A.66.1) family.</text>
</comment>
<evidence type="ECO:0000256" key="3">
    <source>
        <dbReference type="ARBA" id="ARBA00022448"/>
    </source>
</evidence>
<dbReference type="Proteomes" id="UP000279760">
    <property type="component" value="Chromosome 2"/>
</dbReference>
<feature type="transmembrane region" description="Helical" evidence="7">
    <location>
        <begin position="269"/>
        <end position="293"/>
    </location>
</feature>
<feature type="transmembrane region" description="Helical" evidence="7">
    <location>
        <begin position="127"/>
        <end position="151"/>
    </location>
</feature>
<dbReference type="CDD" id="cd13136">
    <property type="entry name" value="MATE_DinF_like"/>
    <property type="match status" value="1"/>
</dbReference>
<evidence type="ECO:0000313" key="9">
    <source>
        <dbReference type="Proteomes" id="UP000279760"/>
    </source>
</evidence>
<keyword evidence="4 7" id="KW-0812">Transmembrane</keyword>
<feature type="transmembrane region" description="Helical" evidence="7">
    <location>
        <begin position="228"/>
        <end position="249"/>
    </location>
</feature>
<dbReference type="EMBL" id="CP033578">
    <property type="protein sequence ID" value="AYV24402.1"/>
    <property type="molecule type" value="Genomic_DNA"/>
</dbReference>
<evidence type="ECO:0000256" key="6">
    <source>
        <dbReference type="ARBA" id="ARBA00023136"/>
    </source>
</evidence>
<dbReference type="GO" id="GO:0015297">
    <property type="term" value="F:antiporter activity"/>
    <property type="evidence" value="ECO:0007669"/>
    <property type="project" value="InterPro"/>
</dbReference>
<feature type="transmembrane region" description="Helical" evidence="7">
    <location>
        <begin position="314"/>
        <end position="338"/>
    </location>
</feature>
<keyword evidence="6 7" id="KW-0472">Membrane</keyword>
<name>A0A3G4VLB1_9VIBR</name>
<dbReference type="GO" id="GO:0042910">
    <property type="term" value="F:xenobiotic transmembrane transporter activity"/>
    <property type="evidence" value="ECO:0007669"/>
    <property type="project" value="InterPro"/>
</dbReference>
<comment type="subcellular location">
    <subcellularLocation>
        <location evidence="1">Membrane</location>
        <topology evidence="1">Multi-pass membrane protein</topology>
    </subcellularLocation>
</comment>
<feature type="transmembrane region" description="Helical" evidence="7">
    <location>
        <begin position="383"/>
        <end position="402"/>
    </location>
</feature>
<feature type="transmembrane region" description="Helical" evidence="7">
    <location>
        <begin position="408"/>
        <end position="426"/>
    </location>
</feature>
<dbReference type="InterPro" id="IPR050222">
    <property type="entry name" value="MATE_MdtK"/>
</dbReference>
<dbReference type="InterPro" id="IPR044644">
    <property type="entry name" value="DinF-like"/>
</dbReference>
<dbReference type="PANTHER" id="PTHR43298">
    <property type="entry name" value="MULTIDRUG RESISTANCE PROTEIN NORM-RELATED"/>
    <property type="match status" value="1"/>
</dbReference>
<sequence>MTISHSDYFKIALPFIISTVTQPLLGAVDTAVIGHLGITELIGGVAIGTVIMNTLYWLFGFFRVSTTGQSAMALGKGDDALMTNSLMRPFVLAAVVGASFILLQSVIWQGALWIIEPENAVAKQAHIYFGILIFGAPFVLLNYTIIGWLMGQAKAKETLYTQVFGNVLNIVLDALFVLYFDLGVAGVAYASLIAQITTFAIGMTLVFNTQGMSLTRLISSAKMSRHDFSTIVSSNTDLMLRTVCILVFFNMMARVGSQLGADVLAVNAILMQITFIVSYMFDGIANASSVFAGKAVGQNNPKMLDRVLTLNFQWTSGFIVILTLLVLMFQSHLVLLFTTQTELVSLYHQVAAWLIVFPLVAGYGLTVYGIFTGTGTTRPVRDSSIATLMVFLLAQLLAVPLWGNHGLWLAFTIFYCGRIVFLYPFIGQVKQKCGHQTIS</sequence>
<feature type="transmembrane region" description="Helical" evidence="7">
    <location>
        <begin position="41"/>
        <end position="62"/>
    </location>
</feature>
<gene>
    <name evidence="8" type="ORF">ECB94_24415</name>
</gene>
<proteinExistence type="inferred from homology"/>
<dbReference type="AlphaFoldDB" id="A0A3G4VLB1"/>
<dbReference type="RefSeq" id="WP_124941948.1">
    <property type="nucleotide sequence ID" value="NZ_CP033578.1"/>
</dbReference>
<evidence type="ECO:0000256" key="4">
    <source>
        <dbReference type="ARBA" id="ARBA00022692"/>
    </source>
</evidence>
<dbReference type="InterPro" id="IPR002528">
    <property type="entry name" value="MATE_fam"/>
</dbReference>
<keyword evidence="5 7" id="KW-1133">Transmembrane helix</keyword>
<reference evidence="8 9" key="1">
    <citation type="submission" date="2018-11" db="EMBL/GenBank/DDBJ databases">
        <title>Complete Genome Sequence of Vbrio mediterranei 117-T6: a Potential Pathogen Bacteria Isolated from the Conchocelis of Pyropia.</title>
        <authorList>
            <person name="Liu Q."/>
        </authorList>
    </citation>
    <scope>NUCLEOTIDE SEQUENCE [LARGE SCALE GENOMIC DNA]</scope>
    <source>
        <strain evidence="8 9">117-T6</strain>
    </source>
</reference>
<dbReference type="NCBIfam" id="TIGR00797">
    <property type="entry name" value="matE"/>
    <property type="match status" value="1"/>
</dbReference>
<evidence type="ECO:0000256" key="2">
    <source>
        <dbReference type="ARBA" id="ARBA00010199"/>
    </source>
</evidence>
<protein>
    <submittedName>
        <fullName evidence="8">MATE family efflux transporter</fullName>
    </submittedName>
</protein>
<feature type="transmembrane region" description="Helical" evidence="7">
    <location>
        <begin position="90"/>
        <end position="115"/>
    </location>
</feature>
<organism evidence="8 9">
    <name type="scientific">Vibrio mediterranei</name>
    <dbReference type="NCBI Taxonomy" id="689"/>
    <lineage>
        <taxon>Bacteria</taxon>
        <taxon>Pseudomonadati</taxon>
        <taxon>Pseudomonadota</taxon>
        <taxon>Gammaproteobacteria</taxon>
        <taxon>Vibrionales</taxon>
        <taxon>Vibrionaceae</taxon>
        <taxon>Vibrio</taxon>
    </lineage>
</organism>
<keyword evidence="3" id="KW-0813">Transport</keyword>
<feature type="transmembrane region" description="Helical" evidence="7">
    <location>
        <begin position="12"/>
        <end position="35"/>
    </location>
</feature>
<evidence type="ECO:0000256" key="5">
    <source>
        <dbReference type="ARBA" id="ARBA00022989"/>
    </source>
</evidence>
<evidence type="ECO:0000256" key="7">
    <source>
        <dbReference type="SAM" id="Phobius"/>
    </source>
</evidence>
<dbReference type="GO" id="GO:0005886">
    <property type="term" value="C:plasma membrane"/>
    <property type="evidence" value="ECO:0007669"/>
    <property type="project" value="TreeGrafter"/>
</dbReference>
<feature type="transmembrane region" description="Helical" evidence="7">
    <location>
        <begin position="163"/>
        <end position="180"/>
    </location>
</feature>
<feature type="transmembrane region" description="Helical" evidence="7">
    <location>
        <begin position="186"/>
        <end position="207"/>
    </location>
</feature>
<dbReference type="Pfam" id="PF01554">
    <property type="entry name" value="MatE"/>
    <property type="match status" value="2"/>
</dbReference>
<evidence type="ECO:0000313" key="8">
    <source>
        <dbReference type="EMBL" id="AYV24402.1"/>
    </source>
</evidence>
<dbReference type="PANTHER" id="PTHR43298:SF2">
    <property type="entry name" value="FMN_FAD EXPORTER YEEO-RELATED"/>
    <property type="match status" value="1"/>
</dbReference>
<evidence type="ECO:0000256" key="1">
    <source>
        <dbReference type="ARBA" id="ARBA00004141"/>
    </source>
</evidence>
<accession>A0A3G4VLB1</accession>